<evidence type="ECO:0000313" key="17">
    <source>
        <dbReference type="EMBL" id="HIH94631.1"/>
    </source>
</evidence>
<evidence type="ECO:0000259" key="16">
    <source>
        <dbReference type="PROSITE" id="PS50112"/>
    </source>
</evidence>
<sequence length="896" mass="100225">MENISKSPFMKKSNELIFILVLGFIFTLVASNYNLFESVVLFVEEYNLDGLGLLLILSIYTSFGMGIFSLGRWMELENTLTLYRKAEEDLREKDQMYRALFEMSNDAVIISDGKKVLDINNKGCEIFGFREERPLNVSLISFIPPEYLSELQQALKETFKQASSCFEMRYQKAEGEIVDIEVSLSLIDRNNNIIHIVAQDITGVKNAERLEQENRERFKTVLDNTLCSILLIEASSRKIVDANPVALKTTGYSEKELIGMVCSRLICQAGEERCNVPSLDPAGELSESILFKAGGDKISILRNVVPVSIGGNGYFVESFIDLSERKKVEEELLQAKLAAEGANRAMSEFLATMSHELRTPLTAIIGFSELMLGEATGEFDELNRKFLGHISNSGKHLLSLINSVIDLSRIEAGKMDLEPDFFSLYDIFADTKSISSPLALKKNISMDFNVESDFLIYADRTRFKQIMYNLVSNAIKFTPAGGSVEVVGRRSENRIRVTVSDTGIGISQDEIKHLFKPFKQINFALSREYESTGLGLVLSKNFVEMHGGRIWVESEPGKGSTFTFEVPVEILNSGEKMKIPEICGINGANNFEIPAETGEAGNSEIGSQTEKSEEKDFVEIFEPEGSDGSEPLVMIVEDDKLSRELLIFTLKEAGYRVVRALSGKQALSLAQKLNPFVITLDLMLPEMNGWDVLKNLKKDSETAGIPILLLSIDERDECNMVWGAFDHLVKPVEKSILLSTLERLNKKTKKGSPKILIADDQEDMVELMVSLVKEEGYIISRAYGGKEAIDKALTELPDAIILDLMMPEVSGFEVIRTLKKDPETVDIPVIVCTARDLSAEETELLNSNVSVVMQKEDLNKQILMQLIRSLESREEGCRTCILSAPREDRSFCKAEE</sequence>
<dbReference type="FunFam" id="3.40.50.2300:FF:000444">
    <property type="entry name" value="Sensory transduction histidine kinase"/>
    <property type="match status" value="1"/>
</dbReference>
<keyword evidence="13" id="KW-0812">Transmembrane</keyword>
<dbReference type="Gene3D" id="3.30.565.10">
    <property type="entry name" value="Histidine kinase-like ATPase, C-terminal domain"/>
    <property type="match status" value="1"/>
</dbReference>
<comment type="catalytic activity">
    <reaction evidence="1">
        <text>ATP + protein L-histidine = ADP + protein N-phospho-L-histidine.</text>
        <dbReference type="EC" id="2.7.13.3"/>
    </reaction>
</comment>
<evidence type="ECO:0000256" key="11">
    <source>
        <dbReference type="ARBA" id="ARBA00023306"/>
    </source>
</evidence>
<dbReference type="Pfam" id="PF02518">
    <property type="entry name" value="HATPase_c"/>
    <property type="match status" value="1"/>
</dbReference>
<dbReference type="PANTHER" id="PTHR43047:SF72">
    <property type="entry name" value="OSMOSENSING HISTIDINE PROTEIN KINASE SLN1"/>
    <property type="match status" value="1"/>
</dbReference>
<dbReference type="SUPFAM" id="SSF55785">
    <property type="entry name" value="PYP-like sensor domain (PAS domain)"/>
    <property type="match status" value="2"/>
</dbReference>
<feature type="modified residue" description="4-aspartylphosphate" evidence="12">
    <location>
        <position position="803"/>
    </location>
</feature>
<gene>
    <name evidence="17" type="ORF">HA338_11595</name>
</gene>
<keyword evidence="5" id="KW-0808">Transferase</keyword>
<dbReference type="SUPFAM" id="SSF52172">
    <property type="entry name" value="CheY-like"/>
    <property type="match status" value="2"/>
</dbReference>
<protein>
    <recommendedName>
        <fullName evidence="3">histidine kinase</fullName>
        <ecNumber evidence="3">2.7.13.3</ecNumber>
    </recommendedName>
</protein>
<dbReference type="PANTHER" id="PTHR43047">
    <property type="entry name" value="TWO-COMPONENT HISTIDINE PROTEIN KINASE"/>
    <property type="match status" value="1"/>
</dbReference>
<keyword evidence="10 13" id="KW-0472">Membrane</keyword>
<dbReference type="CDD" id="cd00082">
    <property type="entry name" value="HisKA"/>
    <property type="match status" value="1"/>
</dbReference>
<evidence type="ECO:0000313" key="18">
    <source>
        <dbReference type="Proteomes" id="UP000600774"/>
    </source>
</evidence>
<feature type="domain" description="Response regulatory" evidence="15">
    <location>
        <begin position="632"/>
        <end position="745"/>
    </location>
</feature>
<evidence type="ECO:0000256" key="7">
    <source>
        <dbReference type="ARBA" id="ARBA00022777"/>
    </source>
</evidence>
<dbReference type="Proteomes" id="UP000600774">
    <property type="component" value="Unassembled WGS sequence"/>
</dbReference>
<keyword evidence="11" id="KW-0131">Cell cycle</keyword>
<evidence type="ECO:0000256" key="2">
    <source>
        <dbReference type="ARBA" id="ARBA00004370"/>
    </source>
</evidence>
<feature type="modified residue" description="4-aspartylphosphate" evidence="12">
    <location>
        <position position="681"/>
    </location>
</feature>
<dbReference type="InterPro" id="IPR036097">
    <property type="entry name" value="HisK_dim/P_sf"/>
</dbReference>
<evidence type="ECO:0000256" key="3">
    <source>
        <dbReference type="ARBA" id="ARBA00012438"/>
    </source>
</evidence>
<dbReference type="RefSeq" id="WP_157860195.1">
    <property type="nucleotide sequence ID" value="NZ_DUJU01000134.1"/>
</dbReference>
<dbReference type="InterPro" id="IPR001789">
    <property type="entry name" value="Sig_transdc_resp-reg_receiver"/>
</dbReference>
<dbReference type="InterPro" id="IPR004358">
    <property type="entry name" value="Sig_transdc_His_kin-like_C"/>
</dbReference>
<dbReference type="SMART" id="SM00387">
    <property type="entry name" value="HATPase_c"/>
    <property type="match status" value="1"/>
</dbReference>
<dbReference type="InterPro" id="IPR003661">
    <property type="entry name" value="HisK_dim/P_dom"/>
</dbReference>
<comment type="subcellular location">
    <subcellularLocation>
        <location evidence="2">Membrane</location>
    </subcellularLocation>
</comment>
<evidence type="ECO:0000256" key="12">
    <source>
        <dbReference type="PROSITE-ProRule" id="PRU00169"/>
    </source>
</evidence>
<proteinExistence type="predicted"/>
<organism evidence="17 18">
    <name type="scientific">Methanosarcina acetivorans</name>
    <dbReference type="NCBI Taxonomy" id="2214"/>
    <lineage>
        <taxon>Archaea</taxon>
        <taxon>Methanobacteriati</taxon>
        <taxon>Methanobacteriota</taxon>
        <taxon>Stenosarchaea group</taxon>
        <taxon>Methanomicrobia</taxon>
        <taxon>Methanosarcinales</taxon>
        <taxon>Methanosarcinaceae</taxon>
        <taxon>Methanosarcina</taxon>
    </lineage>
</organism>
<dbReference type="PROSITE" id="PS50110">
    <property type="entry name" value="RESPONSE_REGULATORY"/>
    <property type="match status" value="2"/>
</dbReference>
<dbReference type="Gene3D" id="1.10.287.130">
    <property type="match status" value="1"/>
</dbReference>
<evidence type="ECO:0000256" key="5">
    <source>
        <dbReference type="ARBA" id="ARBA00022679"/>
    </source>
</evidence>
<evidence type="ECO:0000256" key="10">
    <source>
        <dbReference type="ARBA" id="ARBA00023136"/>
    </source>
</evidence>
<dbReference type="CDD" id="cd17574">
    <property type="entry name" value="REC_OmpR"/>
    <property type="match status" value="1"/>
</dbReference>
<evidence type="ECO:0000259" key="14">
    <source>
        <dbReference type="PROSITE" id="PS50109"/>
    </source>
</evidence>
<dbReference type="SUPFAM" id="SSF55874">
    <property type="entry name" value="ATPase domain of HSP90 chaperone/DNA topoisomerase II/histidine kinase"/>
    <property type="match status" value="1"/>
</dbReference>
<keyword evidence="13" id="KW-1133">Transmembrane helix</keyword>
<keyword evidence="6" id="KW-0547">Nucleotide-binding</keyword>
<dbReference type="GO" id="GO:0005524">
    <property type="term" value="F:ATP binding"/>
    <property type="evidence" value="ECO:0007669"/>
    <property type="project" value="UniProtKB-KW"/>
</dbReference>
<dbReference type="FunFam" id="1.10.287.130:FF:000038">
    <property type="entry name" value="Sensory transduction histidine kinase"/>
    <property type="match status" value="1"/>
</dbReference>
<dbReference type="GeneID" id="1474145"/>
<dbReference type="InterPro" id="IPR035965">
    <property type="entry name" value="PAS-like_dom_sf"/>
</dbReference>
<dbReference type="Pfam" id="PF13426">
    <property type="entry name" value="PAS_9"/>
    <property type="match status" value="2"/>
</dbReference>
<dbReference type="GO" id="GO:0009927">
    <property type="term" value="F:histidine phosphotransfer kinase activity"/>
    <property type="evidence" value="ECO:0007669"/>
    <property type="project" value="TreeGrafter"/>
</dbReference>
<feature type="domain" description="PAS" evidence="16">
    <location>
        <begin position="93"/>
        <end position="162"/>
    </location>
</feature>
<evidence type="ECO:0000259" key="15">
    <source>
        <dbReference type="PROSITE" id="PS50110"/>
    </source>
</evidence>
<dbReference type="Gene3D" id="3.30.450.20">
    <property type="entry name" value="PAS domain"/>
    <property type="match status" value="2"/>
</dbReference>
<dbReference type="SMART" id="SM00388">
    <property type="entry name" value="HisKA"/>
    <property type="match status" value="1"/>
</dbReference>
<dbReference type="Gene3D" id="3.40.50.2300">
    <property type="match status" value="2"/>
</dbReference>
<dbReference type="InterPro" id="IPR036890">
    <property type="entry name" value="HATPase_C_sf"/>
</dbReference>
<feature type="domain" description="Response regulatory" evidence="15">
    <location>
        <begin position="754"/>
        <end position="870"/>
    </location>
</feature>
<dbReference type="EC" id="2.7.13.3" evidence="3"/>
<dbReference type="NCBIfam" id="TIGR00229">
    <property type="entry name" value="sensory_box"/>
    <property type="match status" value="2"/>
</dbReference>
<dbReference type="GO" id="GO:0005886">
    <property type="term" value="C:plasma membrane"/>
    <property type="evidence" value="ECO:0007669"/>
    <property type="project" value="TreeGrafter"/>
</dbReference>
<evidence type="ECO:0000256" key="9">
    <source>
        <dbReference type="ARBA" id="ARBA00023012"/>
    </source>
</evidence>
<name>A0A832S8Y3_9EURY</name>
<dbReference type="InterPro" id="IPR011006">
    <property type="entry name" value="CheY-like_superfamily"/>
</dbReference>
<comment type="caution">
    <text evidence="17">The sequence shown here is derived from an EMBL/GenBank/DDBJ whole genome shotgun (WGS) entry which is preliminary data.</text>
</comment>
<keyword evidence="8" id="KW-0067">ATP-binding</keyword>
<feature type="transmembrane region" description="Helical" evidence="13">
    <location>
        <begin position="53"/>
        <end position="74"/>
    </location>
</feature>
<dbReference type="Pfam" id="PF00512">
    <property type="entry name" value="HisKA"/>
    <property type="match status" value="1"/>
</dbReference>
<keyword evidence="9" id="KW-0902">Two-component regulatory system</keyword>
<keyword evidence="7" id="KW-0418">Kinase</keyword>
<dbReference type="AlphaFoldDB" id="A0A832S8Y3"/>
<dbReference type="InterPro" id="IPR000014">
    <property type="entry name" value="PAS"/>
</dbReference>
<dbReference type="GO" id="GO:0000155">
    <property type="term" value="F:phosphorelay sensor kinase activity"/>
    <property type="evidence" value="ECO:0007669"/>
    <property type="project" value="InterPro"/>
</dbReference>
<dbReference type="EMBL" id="DUJU01000134">
    <property type="protein sequence ID" value="HIH94631.1"/>
    <property type="molecule type" value="Genomic_DNA"/>
</dbReference>
<feature type="domain" description="PAS" evidence="16">
    <location>
        <begin position="214"/>
        <end position="259"/>
    </location>
</feature>
<dbReference type="InterPro" id="IPR003594">
    <property type="entry name" value="HATPase_dom"/>
</dbReference>
<dbReference type="Pfam" id="PF00072">
    <property type="entry name" value="Response_reg"/>
    <property type="match status" value="2"/>
</dbReference>
<evidence type="ECO:0000256" key="8">
    <source>
        <dbReference type="ARBA" id="ARBA00022840"/>
    </source>
</evidence>
<dbReference type="SUPFAM" id="SSF47384">
    <property type="entry name" value="Homodimeric domain of signal transducing histidine kinase"/>
    <property type="match status" value="1"/>
</dbReference>
<keyword evidence="4 12" id="KW-0597">Phosphoprotein</keyword>
<evidence type="ECO:0000256" key="1">
    <source>
        <dbReference type="ARBA" id="ARBA00000085"/>
    </source>
</evidence>
<evidence type="ECO:0000256" key="13">
    <source>
        <dbReference type="SAM" id="Phobius"/>
    </source>
</evidence>
<dbReference type="PRINTS" id="PR00344">
    <property type="entry name" value="BCTRLSENSOR"/>
</dbReference>
<dbReference type="PROSITE" id="PS50109">
    <property type="entry name" value="HIS_KIN"/>
    <property type="match status" value="1"/>
</dbReference>
<evidence type="ECO:0000256" key="4">
    <source>
        <dbReference type="ARBA" id="ARBA00022553"/>
    </source>
</evidence>
<dbReference type="PROSITE" id="PS50112">
    <property type="entry name" value="PAS"/>
    <property type="match status" value="2"/>
</dbReference>
<accession>A0A832S8Y3</accession>
<dbReference type="SMART" id="SM00091">
    <property type="entry name" value="PAS"/>
    <property type="match status" value="2"/>
</dbReference>
<feature type="transmembrane region" description="Helical" evidence="13">
    <location>
        <begin position="16"/>
        <end position="33"/>
    </location>
</feature>
<evidence type="ECO:0000256" key="6">
    <source>
        <dbReference type="ARBA" id="ARBA00022741"/>
    </source>
</evidence>
<dbReference type="SMART" id="SM00448">
    <property type="entry name" value="REC"/>
    <property type="match status" value="2"/>
</dbReference>
<dbReference type="FunFam" id="3.30.565.10:FF:000010">
    <property type="entry name" value="Sensor histidine kinase RcsC"/>
    <property type="match status" value="1"/>
</dbReference>
<dbReference type="InterPro" id="IPR005467">
    <property type="entry name" value="His_kinase_dom"/>
</dbReference>
<dbReference type="CDD" id="cd16922">
    <property type="entry name" value="HATPase_EvgS-ArcB-TorS-like"/>
    <property type="match status" value="1"/>
</dbReference>
<reference evidence="17" key="1">
    <citation type="journal article" date="2020" name="bioRxiv">
        <title>A rank-normalized archaeal taxonomy based on genome phylogeny resolves widespread incomplete and uneven classifications.</title>
        <authorList>
            <person name="Rinke C."/>
            <person name="Chuvochina M."/>
            <person name="Mussig A.J."/>
            <person name="Chaumeil P.-A."/>
            <person name="Waite D.W."/>
            <person name="Whitman W.B."/>
            <person name="Parks D.H."/>
            <person name="Hugenholtz P."/>
        </authorList>
    </citation>
    <scope>NUCLEOTIDE SEQUENCE</scope>
    <source>
        <strain evidence="17">UBA8876</strain>
    </source>
</reference>
<dbReference type="CDD" id="cd00130">
    <property type="entry name" value="PAS"/>
    <property type="match status" value="1"/>
</dbReference>
<feature type="domain" description="Histidine kinase" evidence="14">
    <location>
        <begin position="352"/>
        <end position="570"/>
    </location>
</feature>